<dbReference type="EMBL" id="JAIWIU010000025">
    <property type="protein sequence ID" value="MCA2015335.1"/>
    <property type="molecule type" value="Genomic_DNA"/>
</dbReference>
<feature type="transmembrane region" description="Helical" evidence="1">
    <location>
        <begin position="7"/>
        <end position="29"/>
    </location>
</feature>
<accession>A0ABS7YM49</accession>
<dbReference type="PANTHER" id="PTHR38591:SF1">
    <property type="entry name" value="BLL1000 PROTEIN"/>
    <property type="match status" value="1"/>
</dbReference>
<name>A0ABS7YM49_9VIBR</name>
<dbReference type="Pfam" id="PF07143">
    <property type="entry name" value="CrtC"/>
    <property type="match status" value="1"/>
</dbReference>
<reference evidence="4" key="1">
    <citation type="submission" date="2023-07" db="EMBL/GenBank/DDBJ databases">
        <title>Molecular identification of indigenous halophilic bacteria isolated from red sea cost, biodegradation of synthetic dyes and assessment of degraded metabolite toxicity.</title>
        <authorList>
            <person name="Chaieb K."/>
            <person name="Altayb H.N."/>
        </authorList>
    </citation>
    <scope>NUCLEOTIDE SEQUENCE [LARGE SCALE GENOMIC DNA]</scope>
    <source>
        <strain evidence="4">K20</strain>
    </source>
</reference>
<dbReference type="PANTHER" id="PTHR38591">
    <property type="entry name" value="HYDROLASE"/>
    <property type="match status" value="1"/>
</dbReference>
<dbReference type="InterPro" id="IPR010791">
    <property type="entry name" value="AttH_dom"/>
</dbReference>
<protein>
    <submittedName>
        <fullName evidence="3">Carotenoid 1,2-hydratase</fullName>
    </submittedName>
</protein>
<dbReference type="Proteomes" id="UP001199044">
    <property type="component" value="Unassembled WGS sequence"/>
</dbReference>
<keyword evidence="1" id="KW-0472">Membrane</keyword>
<dbReference type="Gene3D" id="2.40.370.10">
    <property type="entry name" value="AttH-like domain"/>
    <property type="match status" value="2"/>
</dbReference>
<dbReference type="InterPro" id="IPR023374">
    <property type="entry name" value="AttH-like_dom_sf"/>
</dbReference>
<keyword evidence="1" id="KW-0812">Transmembrane</keyword>
<evidence type="ECO:0000313" key="4">
    <source>
        <dbReference type="Proteomes" id="UP001199044"/>
    </source>
</evidence>
<dbReference type="SUPFAM" id="SSF159245">
    <property type="entry name" value="AttH-like"/>
    <property type="match status" value="1"/>
</dbReference>
<evidence type="ECO:0000313" key="3">
    <source>
        <dbReference type="EMBL" id="MCA2015335.1"/>
    </source>
</evidence>
<comment type="caution">
    <text evidence="3">The sequence shown here is derived from an EMBL/GenBank/DDBJ whole genome shotgun (WGS) entry which is preliminary data.</text>
</comment>
<evidence type="ECO:0000256" key="1">
    <source>
        <dbReference type="SAM" id="Phobius"/>
    </source>
</evidence>
<dbReference type="RefSeq" id="WP_225249726.1">
    <property type="nucleotide sequence ID" value="NZ_JAIWIU010000025.1"/>
</dbReference>
<sequence length="373" mass="42318">MRTSRHGWCLPLIVFLIVLLVVGLGYAFWGGLLVHRSNQDNSLAPFFSEQQHYQEVKAERPVVLPQDFSFHPAFQNEWWTLMANVTDSDGHRYGIQWTYMRLAHDDVESISWEHPQLYLAQVAVSDKHHVWKSQRLSRGGIGQAGLSLKPFHLWLDNWDWHGMTESPLPGVLAVDTDEVSFRLSMAAQTPFVLPGHQGYKSLNRDGPVALYAIDMPRIEMTGSLRLRGVNKPISVSGIAWLSKRWGNDFVMQKNRNWDWMVFHLQGGTELSVTRYRQSNQMPFDGGVLTLPNGEVHNLGPDELMIVPQLVATTDNGHEIPSQWHIQIPAYGIDLTATTINKDLWLPFIVPYWQGPVNVSGSHSAVGFMQLTGY</sequence>
<keyword evidence="1" id="KW-1133">Transmembrane helix</keyword>
<organism evidence="3 4">
    <name type="scientific">Vibrio tritonius</name>
    <dbReference type="NCBI Taxonomy" id="1435069"/>
    <lineage>
        <taxon>Bacteria</taxon>
        <taxon>Pseudomonadati</taxon>
        <taxon>Pseudomonadota</taxon>
        <taxon>Gammaproteobacteria</taxon>
        <taxon>Vibrionales</taxon>
        <taxon>Vibrionaceae</taxon>
        <taxon>Vibrio</taxon>
    </lineage>
</organism>
<keyword evidence="4" id="KW-1185">Reference proteome</keyword>
<dbReference type="Pfam" id="PF17186">
    <property type="entry name" value="Lipocalin_9"/>
    <property type="match status" value="1"/>
</dbReference>
<feature type="domain" description="AttH" evidence="2">
    <location>
        <begin position="77"/>
        <end position="247"/>
    </location>
</feature>
<proteinExistence type="predicted"/>
<evidence type="ECO:0000259" key="2">
    <source>
        <dbReference type="Pfam" id="PF07143"/>
    </source>
</evidence>
<gene>
    <name evidence="3" type="ORF">LDJ79_04375</name>
</gene>